<evidence type="ECO:0000256" key="2">
    <source>
        <dbReference type="SAM" id="Phobius"/>
    </source>
</evidence>
<accession>A0A3L9M2E0</accession>
<keyword evidence="2" id="KW-1133">Transmembrane helix</keyword>
<dbReference type="EMBL" id="RDOJ01000018">
    <property type="protein sequence ID" value="RLZ07330.1"/>
    <property type="molecule type" value="Genomic_DNA"/>
</dbReference>
<comment type="caution">
    <text evidence="3">The sequence shown here is derived from an EMBL/GenBank/DDBJ whole genome shotgun (WGS) entry which is preliminary data.</text>
</comment>
<dbReference type="Proteomes" id="UP000275348">
    <property type="component" value="Unassembled WGS sequence"/>
</dbReference>
<dbReference type="RefSeq" id="WP_121935355.1">
    <property type="nucleotide sequence ID" value="NZ_RDOJ01000018.1"/>
</dbReference>
<evidence type="ECO:0000256" key="1">
    <source>
        <dbReference type="PROSITE-ProRule" id="PRU00339"/>
    </source>
</evidence>
<dbReference type="Gene3D" id="1.25.40.10">
    <property type="entry name" value="Tetratricopeptide repeat domain"/>
    <property type="match status" value="1"/>
</dbReference>
<gene>
    <name evidence="3" type="ORF">EAH69_11500</name>
</gene>
<organism evidence="3 4">
    <name type="scientific">Faecalibacter macacae</name>
    <dbReference type="NCBI Taxonomy" id="1859289"/>
    <lineage>
        <taxon>Bacteria</taxon>
        <taxon>Pseudomonadati</taxon>
        <taxon>Bacteroidota</taxon>
        <taxon>Flavobacteriia</taxon>
        <taxon>Flavobacteriales</taxon>
        <taxon>Weeksellaceae</taxon>
        <taxon>Faecalibacter</taxon>
    </lineage>
</organism>
<keyword evidence="1" id="KW-0802">TPR repeat</keyword>
<dbReference type="Pfam" id="PF13181">
    <property type="entry name" value="TPR_8"/>
    <property type="match status" value="1"/>
</dbReference>
<keyword evidence="2" id="KW-0812">Transmembrane</keyword>
<dbReference type="InterPro" id="IPR011990">
    <property type="entry name" value="TPR-like_helical_dom_sf"/>
</dbReference>
<name>A0A3L9M2E0_9FLAO</name>
<sequence length="371" mass="43109">MKRFEKYFLLITFSCFCFVFGADKLDSIYVLAEKNLYKNPDYSIQLSNEVLKQNVSIDEKINFYILLSTAYLAKRDYETSLNVILKAKGLLNSVTNDKNKTNVLLQIAIQYQQMQLYNKSLETLNEAELLAPQVENNNAKYSILGRIYAVRGIIYKSQSNPELALAKFKESIEYFNRLTHKASPNQSVVYYNIGYSYINLNELDNAKKAFEKSSEFAKVGNAKSLLAFANKGMAEVYFSERNYKKALELLDEAEVLSTEIGDLVLNEGIYEEKSKNYLALNEFENYKIYNQKFQKITFERNQNELQSISKSIDYQFESNLEETRKLKETHNRMNMIFIISAILISGILGFFIYNKRRKTIAIQQKIKEILN</sequence>
<protein>
    <submittedName>
        <fullName evidence="3">Uncharacterized protein</fullName>
    </submittedName>
</protein>
<dbReference type="SMART" id="SM00028">
    <property type="entry name" value="TPR"/>
    <property type="match status" value="4"/>
</dbReference>
<feature type="transmembrane region" description="Helical" evidence="2">
    <location>
        <begin position="333"/>
        <end position="353"/>
    </location>
</feature>
<reference evidence="3 4" key="1">
    <citation type="submission" date="2018-10" db="EMBL/GenBank/DDBJ databases">
        <authorList>
            <person name="Chen X."/>
        </authorList>
    </citation>
    <scope>NUCLEOTIDE SEQUENCE [LARGE SCALE GENOMIC DNA]</scope>
    <source>
        <strain evidence="3 4">YIM 102668</strain>
    </source>
</reference>
<proteinExistence type="predicted"/>
<dbReference type="InterPro" id="IPR019734">
    <property type="entry name" value="TPR_rpt"/>
</dbReference>
<dbReference type="OrthoDB" id="1253697at2"/>
<keyword evidence="2" id="KW-0472">Membrane</keyword>
<feature type="repeat" description="TPR" evidence="1">
    <location>
        <begin position="187"/>
        <end position="220"/>
    </location>
</feature>
<keyword evidence="4" id="KW-1185">Reference proteome</keyword>
<dbReference type="SUPFAM" id="SSF48452">
    <property type="entry name" value="TPR-like"/>
    <property type="match status" value="1"/>
</dbReference>
<evidence type="ECO:0000313" key="3">
    <source>
        <dbReference type="EMBL" id="RLZ07330.1"/>
    </source>
</evidence>
<dbReference type="AlphaFoldDB" id="A0A3L9M2E0"/>
<evidence type="ECO:0000313" key="4">
    <source>
        <dbReference type="Proteomes" id="UP000275348"/>
    </source>
</evidence>
<dbReference type="PROSITE" id="PS50005">
    <property type="entry name" value="TPR"/>
    <property type="match status" value="1"/>
</dbReference>